<dbReference type="Proteomes" id="UP000815677">
    <property type="component" value="Unassembled WGS sequence"/>
</dbReference>
<dbReference type="EMBL" id="DF838105">
    <property type="protein sequence ID" value="GAT42589.1"/>
    <property type="molecule type" value="Genomic_DNA"/>
</dbReference>
<evidence type="ECO:0000313" key="1">
    <source>
        <dbReference type="EMBL" id="GAT42589.1"/>
    </source>
</evidence>
<proteinExistence type="predicted"/>
<accession>A0ABQ0KUK5</accession>
<keyword evidence="2" id="KW-1185">Reference proteome</keyword>
<sequence>MLRILLIHLPIVKLSMKARPHQENVRLALAEEDPLERGVEAETELCLEEWMFATMALGSSAVHAPGLENLAKYSCGLGESGKVTKDAEETSVCWEAWSRTPVATRLAATKSANFSLLQSFIRRFLASDGDVEWASAGVVADAVAQSVRLSKTIVRRENT</sequence>
<gene>
    <name evidence="1" type="ORF">MCHLO_00301</name>
</gene>
<evidence type="ECO:0000313" key="2">
    <source>
        <dbReference type="Proteomes" id="UP000815677"/>
    </source>
</evidence>
<protein>
    <submittedName>
        <fullName evidence="1">Uncharacterized protein</fullName>
    </submittedName>
</protein>
<name>A0ABQ0KUK5_MYCCL</name>
<organism evidence="1 2">
    <name type="scientific">Mycena chlorophos</name>
    <name type="common">Agaric fungus</name>
    <name type="synonym">Agaricus chlorophos</name>
    <dbReference type="NCBI Taxonomy" id="658473"/>
    <lineage>
        <taxon>Eukaryota</taxon>
        <taxon>Fungi</taxon>
        <taxon>Dikarya</taxon>
        <taxon>Basidiomycota</taxon>
        <taxon>Agaricomycotina</taxon>
        <taxon>Agaricomycetes</taxon>
        <taxon>Agaricomycetidae</taxon>
        <taxon>Agaricales</taxon>
        <taxon>Marasmiineae</taxon>
        <taxon>Mycenaceae</taxon>
        <taxon>Mycena</taxon>
    </lineage>
</organism>
<reference evidence="1" key="1">
    <citation type="submission" date="2014-09" db="EMBL/GenBank/DDBJ databases">
        <title>Genome sequence of the luminous mushroom Mycena chlorophos for searching fungal bioluminescence genes.</title>
        <authorList>
            <person name="Tanaka Y."/>
            <person name="Kasuga D."/>
            <person name="Oba Y."/>
            <person name="Hase S."/>
            <person name="Sato K."/>
            <person name="Oba Y."/>
            <person name="Sakakibara Y."/>
        </authorList>
    </citation>
    <scope>NUCLEOTIDE SEQUENCE</scope>
</reference>